<dbReference type="Pfam" id="PF11188">
    <property type="entry name" value="DUF2975"/>
    <property type="match status" value="1"/>
</dbReference>
<feature type="transmembrane region" description="Helical" evidence="1">
    <location>
        <begin position="117"/>
        <end position="141"/>
    </location>
</feature>
<evidence type="ECO:0000313" key="3">
    <source>
        <dbReference type="Proteomes" id="UP000265725"/>
    </source>
</evidence>
<feature type="transmembrane region" description="Helical" evidence="1">
    <location>
        <begin position="44"/>
        <end position="64"/>
    </location>
</feature>
<dbReference type="EMBL" id="CP032418">
    <property type="protein sequence ID" value="AYC30484.1"/>
    <property type="molecule type" value="Genomic_DNA"/>
</dbReference>
<dbReference type="KEGG" id="paek:D3873_11820"/>
<organism evidence="2 3">
    <name type="scientific">Paenisporosarcina cavernae</name>
    <dbReference type="NCBI Taxonomy" id="2320858"/>
    <lineage>
        <taxon>Bacteria</taxon>
        <taxon>Bacillati</taxon>
        <taxon>Bacillota</taxon>
        <taxon>Bacilli</taxon>
        <taxon>Bacillales</taxon>
        <taxon>Caryophanaceae</taxon>
        <taxon>Paenisporosarcina</taxon>
    </lineage>
</organism>
<protein>
    <submittedName>
        <fullName evidence="2">DUF2975 domain-containing protein</fullName>
    </submittedName>
</protein>
<name>A0A385YVA8_9BACL</name>
<proteinExistence type="predicted"/>
<keyword evidence="3" id="KW-1185">Reference proteome</keyword>
<reference evidence="3" key="1">
    <citation type="submission" date="2018-09" db="EMBL/GenBank/DDBJ databases">
        <authorList>
            <person name="Zhu H."/>
        </authorList>
    </citation>
    <scope>NUCLEOTIDE SEQUENCE [LARGE SCALE GENOMIC DNA]</scope>
    <source>
        <strain evidence="3">K2R23-3</strain>
    </source>
</reference>
<dbReference type="InterPro" id="IPR021354">
    <property type="entry name" value="DUF2975"/>
</dbReference>
<evidence type="ECO:0000313" key="2">
    <source>
        <dbReference type="EMBL" id="AYC30484.1"/>
    </source>
</evidence>
<dbReference type="AlphaFoldDB" id="A0A385YVA8"/>
<gene>
    <name evidence="2" type="ORF">D3873_11820</name>
</gene>
<keyword evidence="1" id="KW-0472">Membrane</keyword>
<keyword evidence="1" id="KW-0812">Transmembrane</keyword>
<sequence>MKRETIFLKVVIVLLGLFILGLCVFFLPWLISDIRQHADPLGKYLYPIIVAMYTAAIPFFYALFQALKLLTFIDKGNAFTRSSVQAIKVIKLCAIVISLIYLAVMPFFFLFGDKDDSPGFILIGAVFVGASFVVAVFAAVLQKLLTNAIDIKSENDLTV</sequence>
<dbReference type="Proteomes" id="UP000265725">
    <property type="component" value="Chromosome"/>
</dbReference>
<evidence type="ECO:0000256" key="1">
    <source>
        <dbReference type="SAM" id="Phobius"/>
    </source>
</evidence>
<feature type="transmembrane region" description="Helical" evidence="1">
    <location>
        <begin position="7"/>
        <end position="32"/>
    </location>
</feature>
<accession>A0A385YVA8</accession>
<feature type="transmembrane region" description="Helical" evidence="1">
    <location>
        <begin position="89"/>
        <end position="111"/>
    </location>
</feature>
<dbReference type="RefSeq" id="WP_119884201.1">
    <property type="nucleotide sequence ID" value="NZ_CP032418.1"/>
</dbReference>
<keyword evidence="1" id="KW-1133">Transmembrane helix</keyword>
<dbReference type="OrthoDB" id="1100174at2"/>